<comment type="caution">
    <text evidence="1">The sequence shown here is derived from an EMBL/GenBank/DDBJ whole genome shotgun (WGS) entry which is preliminary data.</text>
</comment>
<accession>A0A0F9M708</accession>
<gene>
    <name evidence="1" type="ORF">LCGC14_1420660</name>
</gene>
<reference evidence="1" key="1">
    <citation type="journal article" date="2015" name="Nature">
        <title>Complex archaea that bridge the gap between prokaryotes and eukaryotes.</title>
        <authorList>
            <person name="Spang A."/>
            <person name="Saw J.H."/>
            <person name="Jorgensen S.L."/>
            <person name="Zaremba-Niedzwiedzka K."/>
            <person name="Martijn J."/>
            <person name="Lind A.E."/>
            <person name="van Eijk R."/>
            <person name="Schleper C."/>
            <person name="Guy L."/>
            <person name="Ettema T.J."/>
        </authorList>
    </citation>
    <scope>NUCLEOTIDE SEQUENCE</scope>
</reference>
<name>A0A0F9M708_9ZZZZ</name>
<dbReference type="EMBL" id="LAZR01009475">
    <property type="protein sequence ID" value="KKM72420.1"/>
    <property type="molecule type" value="Genomic_DNA"/>
</dbReference>
<proteinExistence type="predicted"/>
<feature type="non-terminal residue" evidence="1">
    <location>
        <position position="41"/>
    </location>
</feature>
<evidence type="ECO:0000313" key="1">
    <source>
        <dbReference type="EMBL" id="KKM72420.1"/>
    </source>
</evidence>
<protein>
    <submittedName>
        <fullName evidence="1">Uncharacterized protein</fullName>
    </submittedName>
</protein>
<organism evidence="1">
    <name type="scientific">marine sediment metagenome</name>
    <dbReference type="NCBI Taxonomy" id="412755"/>
    <lineage>
        <taxon>unclassified sequences</taxon>
        <taxon>metagenomes</taxon>
        <taxon>ecological metagenomes</taxon>
    </lineage>
</organism>
<dbReference type="AlphaFoldDB" id="A0A0F9M708"/>
<sequence>MAKLIQDIWILAESGIVLFHRVFNKQIDAQLFGALMTALNV</sequence>